<sequence>MSPLERFSKWIQLKIYQFEVTYSVYMLTPMEKFFIYSLLFLLTSLTSIAVFLYLPRHVSFIINRAWFYAHGDSQLDSAHTLFKSAAVQSAGLAAAAADTLANTFAHTAASAATIVREL</sequence>
<dbReference type="eggNOG" id="ENOG502S8DA">
    <property type="taxonomic scope" value="Eukaryota"/>
</dbReference>
<evidence type="ECO:0000256" key="2">
    <source>
        <dbReference type="ARBA" id="ARBA00022692"/>
    </source>
</evidence>
<organism evidence="7 8">
    <name type="scientific">Ophiostoma piceae (strain UAMH 11346)</name>
    <name type="common">Sap stain fungus</name>
    <dbReference type="NCBI Taxonomy" id="1262450"/>
    <lineage>
        <taxon>Eukaryota</taxon>
        <taxon>Fungi</taxon>
        <taxon>Dikarya</taxon>
        <taxon>Ascomycota</taxon>
        <taxon>Pezizomycotina</taxon>
        <taxon>Sordariomycetes</taxon>
        <taxon>Sordariomycetidae</taxon>
        <taxon>Ophiostomatales</taxon>
        <taxon>Ophiostomataceae</taxon>
        <taxon>Ophiostoma</taxon>
    </lineage>
</organism>
<dbReference type="GO" id="GO:0005789">
    <property type="term" value="C:endoplasmic reticulum membrane"/>
    <property type="evidence" value="ECO:0007669"/>
    <property type="project" value="UniProtKB-SubCell"/>
</dbReference>
<dbReference type="OMA" id="FYMHGDP"/>
<dbReference type="AlphaFoldDB" id="S3BUU1"/>
<gene>
    <name evidence="7" type="ORF">F503_04752</name>
</gene>
<comment type="subcellular location">
    <subcellularLocation>
        <location evidence="1">Endoplasmic reticulum membrane</location>
        <topology evidence="1">Multi-pass membrane protein</topology>
    </subcellularLocation>
</comment>
<evidence type="ECO:0000256" key="3">
    <source>
        <dbReference type="ARBA" id="ARBA00022824"/>
    </source>
</evidence>
<keyword evidence="5 6" id="KW-0472">Membrane</keyword>
<accession>S3BUU1</accession>
<evidence type="ECO:0000256" key="5">
    <source>
        <dbReference type="ARBA" id="ARBA00023136"/>
    </source>
</evidence>
<proteinExistence type="predicted"/>
<dbReference type="OrthoDB" id="202672at2759"/>
<dbReference type="EMBL" id="KE148162">
    <property type="protein sequence ID" value="EPE04237.1"/>
    <property type="molecule type" value="Genomic_DNA"/>
</dbReference>
<protein>
    <submittedName>
        <fullName evidence="7">Uncharacterized protein</fullName>
    </submittedName>
</protein>
<dbReference type="STRING" id="1262450.S3BUU1"/>
<dbReference type="Proteomes" id="UP000016923">
    <property type="component" value="Unassembled WGS sequence"/>
</dbReference>
<dbReference type="VEuPathDB" id="FungiDB:F503_04752"/>
<evidence type="ECO:0000313" key="8">
    <source>
        <dbReference type="Proteomes" id="UP000016923"/>
    </source>
</evidence>
<evidence type="ECO:0000256" key="4">
    <source>
        <dbReference type="ARBA" id="ARBA00022989"/>
    </source>
</evidence>
<evidence type="ECO:0000313" key="7">
    <source>
        <dbReference type="EMBL" id="EPE04237.1"/>
    </source>
</evidence>
<dbReference type="HOGENOM" id="CLU_122021_1_1_1"/>
<keyword evidence="8" id="KW-1185">Reference proteome</keyword>
<keyword evidence="4 6" id="KW-1133">Transmembrane helix</keyword>
<dbReference type="Pfam" id="PF11779">
    <property type="entry name" value="SPT_ssu-like"/>
    <property type="match status" value="1"/>
</dbReference>
<evidence type="ECO:0000256" key="1">
    <source>
        <dbReference type="ARBA" id="ARBA00004477"/>
    </source>
</evidence>
<reference evidence="7 8" key="1">
    <citation type="journal article" date="2013" name="BMC Genomics">
        <title>The genome and transcriptome of the pine saprophyte Ophiostoma piceae, and a comparison with the bark beetle-associated pine pathogen Grosmannia clavigera.</title>
        <authorList>
            <person name="Haridas S."/>
            <person name="Wang Y."/>
            <person name="Lim L."/>
            <person name="Massoumi Alamouti S."/>
            <person name="Jackman S."/>
            <person name="Docking R."/>
            <person name="Robertson G."/>
            <person name="Birol I."/>
            <person name="Bohlmann J."/>
            <person name="Breuil C."/>
        </authorList>
    </citation>
    <scope>NUCLEOTIDE SEQUENCE [LARGE SCALE GENOMIC DNA]</scope>
    <source>
        <strain evidence="7 8">UAMH 11346</strain>
    </source>
</reference>
<feature type="transmembrane region" description="Helical" evidence="6">
    <location>
        <begin position="33"/>
        <end position="54"/>
    </location>
</feature>
<keyword evidence="3" id="KW-0256">Endoplasmic reticulum</keyword>
<evidence type="ECO:0000256" key="6">
    <source>
        <dbReference type="SAM" id="Phobius"/>
    </source>
</evidence>
<name>S3BUU1_OPHP1</name>
<dbReference type="InterPro" id="IPR024512">
    <property type="entry name" value="Ser_palmitoyltrfase_ssu-like"/>
</dbReference>
<keyword evidence="2 6" id="KW-0812">Transmembrane</keyword>